<protein>
    <submittedName>
        <fullName evidence="7">O-antigen ligase family protein</fullName>
    </submittedName>
</protein>
<keyword evidence="8" id="KW-1185">Reference proteome</keyword>
<feature type="transmembrane region" description="Helical" evidence="5">
    <location>
        <begin position="163"/>
        <end position="182"/>
    </location>
</feature>
<dbReference type="EMBL" id="CP080590">
    <property type="protein sequence ID" value="QYO75087.1"/>
    <property type="molecule type" value="Genomic_DNA"/>
</dbReference>
<dbReference type="PANTHER" id="PTHR37422:SF17">
    <property type="entry name" value="O-ANTIGEN LIGASE"/>
    <property type="match status" value="1"/>
</dbReference>
<feature type="domain" description="O-antigen ligase-related" evidence="6">
    <location>
        <begin position="127"/>
        <end position="263"/>
    </location>
</feature>
<evidence type="ECO:0000256" key="5">
    <source>
        <dbReference type="SAM" id="Phobius"/>
    </source>
</evidence>
<evidence type="ECO:0000256" key="1">
    <source>
        <dbReference type="ARBA" id="ARBA00004141"/>
    </source>
</evidence>
<comment type="subcellular location">
    <subcellularLocation>
        <location evidence="1">Membrane</location>
        <topology evidence="1">Multi-pass membrane protein</topology>
    </subcellularLocation>
</comment>
<evidence type="ECO:0000313" key="7">
    <source>
        <dbReference type="EMBL" id="QYO75087.1"/>
    </source>
</evidence>
<feature type="transmembrane region" description="Helical" evidence="5">
    <location>
        <begin position="249"/>
        <end position="272"/>
    </location>
</feature>
<evidence type="ECO:0000313" key="8">
    <source>
        <dbReference type="Proteomes" id="UP000825799"/>
    </source>
</evidence>
<feature type="transmembrane region" description="Helical" evidence="5">
    <location>
        <begin position="306"/>
        <end position="322"/>
    </location>
</feature>
<dbReference type="InterPro" id="IPR051533">
    <property type="entry name" value="WaaL-like"/>
</dbReference>
<name>A0ABX8W8Q6_9HYPH</name>
<keyword evidence="2 5" id="KW-0812">Transmembrane</keyword>
<organism evidence="7 8">
    <name type="scientific">Devosia salina</name>
    <dbReference type="NCBI Taxonomy" id="2860336"/>
    <lineage>
        <taxon>Bacteria</taxon>
        <taxon>Pseudomonadati</taxon>
        <taxon>Pseudomonadota</taxon>
        <taxon>Alphaproteobacteria</taxon>
        <taxon>Hyphomicrobiales</taxon>
        <taxon>Devosiaceae</taxon>
        <taxon>Devosia</taxon>
    </lineage>
</organism>
<evidence type="ECO:0000256" key="2">
    <source>
        <dbReference type="ARBA" id="ARBA00022692"/>
    </source>
</evidence>
<keyword evidence="3 5" id="KW-1133">Transmembrane helix</keyword>
<keyword evidence="7" id="KW-0436">Ligase</keyword>
<feature type="transmembrane region" description="Helical" evidence="5">
    <location>
        <begin position="6"/>
        <end position="28"/>
    </location>
</feature>
<dbReference type="PANTHER" id="PTHR37422">
    <property type="entry name" value="TEICHURONIC ACID BIOSYNTHESIS PROTEIN TUAE"/>
    <property type="match status" value="1"/>
</dbReference>
<proteinExistence type="predicted"/>
<reference evidence="7 8" key="1">
    <citation type="submission" date="2021-08" db="EMBL/GenBank/DDBJ databases">
        <title>Devosia salina sp. nov., isolated from the South China Sea sediment.</title>
        <authorList>
            <person name="Zhou Z."/>
        </authorList>
    </citation>
    <scope>NUCLEOTIDE SEQUENCE [LARGE SCALE GENOMIC DNA]</scope>
    <source>
        <strain evidence="7 8">SCS-3</strain>
    </source>
</reference>
<evidence type="ECO:0000259" key="6">
    <source>
        <dbReference type="Pfam" id="PF04932"/>
    </source>
</evidence>
<dbReference type="Proteomes" id="UP000825799">
    <property type="component" value="Chromosome"/>
</dbReference>
<gene>
    <name evidence="7" type="ORF">K1X15_10440</name>
</gene>
<feature type="transmembrane region" description="Helical" evidence="5">
    <location>
        <begin position="98"/>
        <end position="121"/>
    </location>
</feature>
<sequence length="345" mass="37510">MNTEVAGFSNFLLAVRLVAISSPLFLVLSIRNLSGSDAVGLFKLILIGSSVAVVVGLVLHILGVQIQDTQQQLWLGAGYGSVLRAGGIVGNSGEYGQVCALLSLLLLGAPLAGVKLNWWVALFGHSLAVLGIIFSSSRTSILMLLVGFLIFVAFQPKYYYKMLLAFVAVFFVIAVTIYSVGFDNLPLDIKNSMYRLDFFNISGQGQFADSVRLDTWSTIVELPYLSSVFGFGYKSFESYAGYFIDNSFLLAWVESGILGFFLFSAFWVATAVRFTLRSAMGRPWAILGMGVSMAFIARMMTGGAHAGWSAGPLFFMAIGLAWKMDFKSRSLGVDKTEHPVPNPAR</sequence>
<feature type="transmembrane region" description="Helical" evidence="5">
    <location>
        <begin position="284"/>
        <end position="300"/>
    </location>
</feature>
<dbReference type="RefSeq" id="WP_220303551.1">
    <property type="nucleotide sequence ID" value="NZ_CP080590.1"/>
</dbReference>
<dbReference type="Pfam" id="PF04932">
    <property type="entry name" value="Wzy_C"/>
    <property type="match status" value="1"/>
</dbReference>
<accession>A0ABX8W8Q6</accession>
<evidence type="ECO:0000256" key="3">
    <source>
        <dbReference type="ARBA" id="ARBA00022989"/>
    </source>
</evidence>
<feature type="transmembrane region" description="Helical" evidence="5">
    <location>
        <begin position="127"/>
        <end position="151"/>
    </location>
</feature>
<evidence type="ECO:0000256" key="4">
    <source>
        <dbReference type="ARBA" id="ARBA00023136"/>
    </source>
</evidence>
<keyword evidence="4 5" id="KW-0472">Membrane</keyword>
<feature type="transmembrane region" description="Helical" evidence="5">
    <location>
        <begin position="40"/>
        <end position="61"/>
    </location>
</feature>
<dbReference type="GO" id="GO:0016874">
    <property type="term" value="F:ligase activity"/>
    <property type="evidence" value="ECO:0007669"/>
    <property type="project" value="UniProtKB-KW"/>
</dbReference>
<dbReference type="InterPro" id="IPR007016">
    <property type="entry name" value="O-antigen_ligase-rel_domated"/>
</dbReference>